<reference evidence="2 3" key="2">
    <citation type="journal article" date="2019" name="G3 (Bethesda)">
        <title>Hybrid Assembly of the Genome of the Entomopathogenic Nematode Steinernema carpocapsae Identifies the X-Chromosome.</title>
        <authorList>
            <person name="Serra L."/>
            <person name="Macchietto M."/>
            <person name="Macias-Munoz A."/>
            <person name="McGill C.J."/>
            <person name="Rodriguez I.M."/>
            <person name="Rodriguez B."/>
            <person name="Murad R."/>
            <person name="Mortazavi A."/>
        </authorList>
    </citation>
    <scope>NUCLEOTIDE SEQUENCE [LARGE SCALE GENOMIC DNA]</scope>
    <source>
        <strain evidence="2 3">ALL</strain>
    </source>
</reference>
<organism evidence="2 3">
    <name type="scientific">Steinernema carpocapsae</name>
    <name type="common">Entomopathogenic nematode</name>
    <dbReference type="NCBI Taxonomy" id="34508"/>
    <lineage>
        <taxon>Eukaryota</taxon>
        <taxon>Metazoa</taxon>
        <taxon>Ecdysozoa</taxon>
        <taxon>Nematoda</taxon>
        <taxon>Chromadorea</taxon>
        <taxon>Rhabditida</taxon>
        <taxon>Tylenchina</taxon>
        <taxon>Panagrolaimomorpha</taxon>
        <taxon>Strongyloidoidea</taxon>
        <taxon>Steinernematidae</taxon>
        <taxon>Steinernema</taxon>
    </lineage>
</organism>
<sequence>MRRPIPPSPESFEEPSTTRRTVSKPKSALPVFDRLSPFDFGFSHDIRRAPQRFPTHKTTSHPLYDDEMIFPAFDDENSIDPNKEYVEVDLPRLLKDGTKSHLPADGKPMKMPELIVYDTLNPRNVPSFKKAKGTQPPGIPLRLLAAAPPAGPAPPGTQPRETLVPMNALKSASHINAPAPIKSTPASTSTKTSSMTMTTTRTTTTTPLPMTTEAQPEYENELGSKQQESNVEYEMSAESVPTYDPSKFYHTLPPKRYNQRENILTFCTKDVAIRDSNNLVIACGGEHDVWQPPRCPAGTDCFYASDSTYRICCAVSSG</sequence>
<evidence type="ECO:0000256" key="1">
    <source>
        <dbReference type="SAM" id="MobiDB-lite"/>
    </source>
</evidence>
<dbReference type="OrthoDB" id="5873432at2759"/>
<dbReference type="Proteomes" id="UP000298663">
    <property type="component" value="Unassembled WGS sequence"/>
</dbReference>
<evidence type="ECO:0000313" key="2">
    <source>
        <dbReference type="EMBL" id="TMS36992.1"/>
    </source>
</evidence>
<name>A0A4U8UUF9_STECR</name>
<feature type="compositionally biased region" description="Low complexity" evidence="1">
    <location>
        <begin position="183"/>
        <end position="210"/>
    </location>
</feature>
<feature type="region of interest" description="Disordered" evidence="1">
    <location>
        <begin position="1"/>
        <end position="28"/>
    </location>
</feature>
<dbReference type="EMBL" id="AZBU02000001">
    <property type="protein sequence ID" value="TMS36992.1"/>
    <property type="molecule type" value="Genomic_DNA"/>
</dbReference>
<dbReference type="AlphaFoldDB" id="A0A4U8UUF9"/>
<feature type="region of interest" description="Disordered" evidence="1">
    <location>
        <begin position="177"/>
        <end position="210"/>
    </location>
</feature>
<comment type="caution">
    <text evidence="2">The sequence shown here is derived from an EMBL/GenBank/DDBJ whole genome shotgun (WGS) entry which is preliminary data.</text>
</comment>
<keyword evidence="3" id="KW-1185">Reference proteome</keyword>
<proteinExistence type="predicted"/>
<evidence type="ECO:0000313" key="3">
    <source>
        <dbReference type="Proteomes" id="UP000298663"/>
    </source>
</evidence>
<protein>
    <submittedName>
        <fullName evidence="2">Uncharacterized protein</fullName>
    </submittedName>
</protein>
<accession>A0A4U8UUF9</accession>
<gene>
    <name evidence="2" type="ORF">L596_004025</name>
</gene>
<reference evidence="2 3" key="1">
    <citation type="journal article" date="2015" name="Genome Biol.">
        <title>Comparative genomics of Steinernema reveals deeply conserved gene regulatory networks.</title>
        <authorList>
            <person name="Dillman A.R."/>
            <person name="Macchietto M."/>
            <person name="Porter C.F."/>
            <person name="Rogers A."/>
            <person name="Williams B."/>
            <person name="Antoshechkin I."/>
            <person name="Lee M.M."/>
            <person name="Goodwin Z."/>
            <person name="Lu X."/>
            <person name="Lewis E.E."/>
            <person name="Goodrich-Blair H."/>
            <person name="Stock S.P."/>
            <person name="Adams B.J."/>
            <person name="Sternberg P.W."/>
            <person name="Mortazavi A."/>
        </authorList>
    </citation>
    <scope>NUCLEOTIDE SEQUENCE [LARGE SCALE GENOMIC DNA]</scope>
    <source>
        <strain evidence="2 3">ALL</strain>
    </source>
</reference>